<protein>
    <recommendedName>
        <fullName evidence="3">ABM domain-containing protein</fullName>
    </recommendedName>
</protein>
<dbReference type="EMBL" id="MFJE01000046">
    <property type="protein sequence ID" value="OGG13563.1"/>
    <property type="molecule type" value="Genomic_DNA"/>
</dbReference>
<gene>
    <name evidence="1" type="ORF">A2773_02850</name>
</gene>
<dbReference type="AlphaFoldDB" id="A0A1F5ZMG7"/>
<organism evidence="1 2">
    <name type="scientific">Candidatus Gottesmanbacteria bacterium RIFCSPHIGHO2_01_FULL_39_10</name>
    <dbReference type="NCBI Taxonomy" id="1798375"/>
    <lineage>
        <taxon>Bacteria</taxon>
        <taxon>Candidatus Gottesmaniibacteriota</taxon>
    </lineage>
</organism>
<accession>A0A1F5ZMG7</accession>
<evidence type="ECO:0008006" key="3">
    <source>
        <dbReference type="Google" id="ProtNLM"/>
    </source>
</evidence>
<proteinExistence type="predicted"/>
<name>A0A1F5ZMG7_9BACT</name>
<evidence type="ECO:0000313" key="2">
    <source>
        <dbReference type="Proteomes" id="UP000177383"/>
    </source>
</evidence>
<comment type="caution">
    <text evidence="1">The sequence shown here is derived from an EMBL/GenBank/DDBJ whole genome shotgun (WGS) entry which is preliminary data.</text>
</comment>
<evidence type="ECO:0000313" key="1">
    <source>
        <dbReference type="EMBL" id="OGG13563.1"/>
    </source>
</evidence>
<reference evidence="1 2" key="1">
    <citation type="journal article" date="2016" name="Nat. Commun.">
        <title>Thousands of microbial genomes shed light on interconnected biogeochemical processes in an aquifer system.</title>
        <authorList>
            <person name="Anantharaman K."/>
            <person name="Brown C.T."/>
            <person name="Hug L.A."/>
            <person name="Sharon I."/>
            <person name="Castelle C.J."/>
            <person name="Probst A.J."/>
            <person name="Thomas B.C."/>
            <person name="Singh A."/>
            <person name="Wilkins M.J."/>
            <person name="Karaoz U."/>
            <person name="Brodie E.L."/>
            <person name="Williams K.H."/>
            <person name="Hubbard S.S."/>
            <person name="Banfield J.F."/>
        </authorList>
    </citation>
    <scope>NUCLEOTIDE SEQUENCE [LARGE SCALE GENOMIC DNA]</scope>
</reference>
<sequence length="90" mass="10031">MIFVTDSITVSDVNALKLAMDDIKSEAEQAGAKDLKVFKSINNPNKVLTTAWWPSHDALHEFEGKIGPSANAKIESIKQSDWDEDAWEEI</sequence>
<dbReference type="Proteomes" id="UP000177383">
    <property type="component" value="Unassembled WGS sequence"/>
</dbReference>